<dbReference type="KEGG" id="psin:CAK95_09060"/>
<gene>
    <name evidence="1" type="ORF">CAK95_09060</name>
</gene>
<dbReference type="OrthoDB" id="8449476at2"/>
<organism evidence="1 2">
    <name type="scientific">Pseudorhodoplanes sinuspersici</name>
    <dbReference type="NCBI Taxonomy" id="1235591"/>
    <lineage>
        <taxon>Bacteria</taxon>
        <taxon>Pseudomonadati</taxon>
        <taxon>Pseudomonadota</taxon>
        <taxon>Alphaproteobacteria</taxon>
        <taxon>Hyphomicrobiales</taxon>
        <taxon>Pseudorhodoplanes</taxon>
    </lineage>
</organism>
<accession>A0A1W6ZP90</accession>
<proteinExistence type="predicted"/>
<name>A0A1W6ZP90_9HYPH</name>
<evidence type="ECO:0000313" key="2">
    <source>
        <dbReference type="Proteomes" id="UP000194137"/>
    </source>
</evidence>
<sequence>MRALLSLAVLPLLHAPVSAQALDGAAIKAMFFNGKPFVATSTTRQRFTMVFTPDGKAIREPIKKAGEPTEKSEGTWKIVKEGFCTSWKAGAPGTCYRLVPNTMIENRWSVMKGAVTVASWTKPAD</sequence>
<keyword evidence="2" id="KW-1185">Reference proteome</keyword>
<dbReference type="RefSeq" id="WP_086087625.1">
    <property type="nucleotide sequence ID" value="NZ_CP021112.1"/>
</dbReference>
<dbReference type="EMBL" id="CP021112">
    <property type="protein sequence ID" value="ARP99218.1"/>
    <property type="molecule type" value="Genomic_DNA"/>
</dbReference>
<dbReference type="Proteomes" id="UP000194137">
    <property type="component" value="Chromosome"/>
</dbReference>
<dbReference type="AlphaFoldDB" id="A0A1W6ZP90"/>
<protein>
    <submittedName>
        <fullName evidence="1">Uncharacterized protein</fullName>
    </submittedName>
</protein>
<reference evidence="1 2" key="1">
    <citation type="submission" date="2017-05" db="EMBL/GenBank/DDBJ databases">
        <title>Full genome sequence of Pseudorhodoplanes sinuspersici.</title>
        <authorList>
            <person name="Dastgheib S.M.M."/>
            <person name="Shavandi M."/>
            <person name="Tirandaz H."/>
        </authorList>
    </citation>
    <scope>NUCLEOTIDE SEQUENCE [LARGE SCALE GENOMIC DNA]</scope>
    <source>
        <strain evidence="1 2">RIPI110</strain>
    </source>
</reference>
<evidence type="ECO:0000313" key="1">
    <source>
        <dbReference type="EMBL" id="ARP99218.1"/>
    </source>
</evidence>